<feature type="compositionally biased region" description="Low complexity" evidence="1">
    <location>
        <begin position="483"/>
        <end position="495"/>
    </location>
</feature>
<dbReference type="PANTHER" id="PTHR47031">
    <property type="entry name" value="SAP DNA-BINDING DOMAIN-CONTAINING PROTEIN"/>
    <property type="match status" value="1"/>
</dbReference>
<gene>
    <name evidence="3" type="ORF">VP1G_02213</name>
</gene>
<feature type="compositionally biased region" description="Polar residues" evidence="1">
    <location>
        <begin position="255"/>
        <end position="266"/>
    </location>
</feature>
<evidence type="ECO:0000259" key="2">
    <source>
        <dbReference type="PROSITE" id="PS50800"/>
    </source>
</evidence>
<dbReference type="PROSITE" id="PS50800">
    <property type="entry name" value="SAP"/>
    <property type="match status" value="1"/>
</dbReference>
<dbReference type="InterPro" id="IPR035979">
    <property type="entry name" value="RBD_domain_sf"/>
</dbReference>
<dbReference type="STRING" id="694573.A0A194UTD8"/>
<dbReference type="SUPFAM" id="SSF54928">
    <property type="entry name" value="RNA-binding domain, RBD"/>
    <property type="match status" value="1"/>
</dbReference>
<feature type="compositionally biased region" description="Polar residues" evidence="1">
    <location>
        <begin position="138"/>
        <end position="154"/>
    </location>
</feature>
<dbReference type="PANTHER" id="PTHR47031:SF3">
    <property type="entry name" value="SAP DOMAIN-CONTAINING PROTEIN"/>
    <property type="match status" value="1"/>
</dbReference>
<name>A0A194UTD8_CYTMA</name>
<dbReference type="SMART" id="SM00513">
    <property type="entry name" value="SAP"/>
    <property type="match status" value="1"/>
</dbReference>
<evidence type="ECO:0000256" key="1">
    <source>
        <dbReference type="SAM" id="MobiDB-lite"/>
    </source>
</evidence>
<feature type="compositionally biased region" description="Acidic residues" evidence="1">
    <location>
        <begin position="191"/>
        <end position="201"/>
    </location>
</feature>
<feature type="compositionally biased region" description="Basic and acidic residues" evidence="1">
    <location>
        <begin position="205"/>
        <end position="233"/>
    </location>
</feature>
<evidence type="ECO:0000313" key="4">
    <source>
        <dbReference type="Proteomes" id="UP000078576"/>
    </source>
</evidence>
<feature type="compositionally biased region" description="Polar residues" evidence="1">
    <location>
        <begin position="93"/>
        <end position="102"/>
    </location>
</feature>
<accession>A0A194UTD8</accession>
<dbReference type="Gene3D" id="1.10.720.30">
    <property type="entry name" value="SAP domain"/>
    <property type="match status" value="1"/>
</dbReference>
<sequence length="656" mass="73115">MSSTDWSSLKVVELRAELQSRGLPTKGVKADLVKRLTEADTEAEVEVEAEAEADTDAAQVNEPAAEVEPEESAPVASPKTDDHPKQEVPEIQEATNESQPPIDTNAPLNKETSDPVAAAPIDAGSEPTSQEVIAEEAPTTQPEISNQADMQTSVPAPDTVVDLQKRKRRSSTPPPSAKRARQEDERHVNMEEDVVDYEGGDFSESPEKKPINRAEDRRSPEKVIAEPPVKDTLEALEVSGEDAYLKRVAIAESSKAPSTTSSQAQDSELDVSGKDAFLQRVAIGRPSEAPQHTSQPTQSPQEDRFDTPQQWHTEASAEDSGPSIPSSHPPTSALYIRELMRPLRSEMVEEHIVTLVTPPGSEPDPNLVEDFYLDQIRTHAFVKLTSISAAKRVRAALHNQIWPNERNRKPLWVDFIPPDRMKEWIDEEESGGRGNAHRWEVVYEQDGDGMVAVHREAGPDSRQFSKPPPTGPAATTVYPGIEAAPRGPRLRGAARPPLDSPTALQTLAYPPLFYQPLGEDIAERRIRNMRSFYSQNPPRDLGKDYNRYTFENGDAFVDRGTEVFVGIRPPHREKEHQERLRRERLGITGASSAADSQSRRDDYRPPARPMVTDVDRYSTYDDGRRFGGDRRPRNRGFRGGGNRFRGEDPYRYRPGY</sequence>
<feature type="region of interest" description="Disordered" evidence="1">
    <location>
        <begin position="40"/>
        <end position="235"/>
    </location>
</feature>
<proteinExistence type="predicted"/>
<reference evidence="4" key="1">
    <citation type="submission" date="2014-12" db="EMBL/GenBank/DDBJ databases">
        <title>Genome Sequence of Valsa Canker Pathogens Uncovers a Specific Adaption of Colonization on Woody Bark.</title>
        <authorList>
            <person name="Yin Z."/>
            <person name="Liu H."/>
            <person name="Gao X."/>
            <person name="Li Z."/>
            <person name="Song N."/>
            <person name="Ke X."/>
            <person name="Dai Q."/>
            <person name="Wu Y."/>
            <person name="Sun Y."/>
            <person name="Xu J.-R."/>
            <person name="Kang Z.K."/>
            <person name="Wang L."/>
            <person name="Huang L."/>
        </authorList>
    </citation>
    <scope>NUCLEOTIDE SEQUENCE [LARGE SCALE GENOMIC DNA]</scope>
    <source>
        <strain evidence="4">SXYL134</strain>
    </source>
</reference>
<organism evidence="3 4">
    <name type="scientific">Cytospora mali</name>
    <name type="common">Apple Valsa canker fungus</name>
    <name type="synonym">Valsa mali</name>
    <dbReference type="NCBI Taxonomy" id="578113"/>
    <lineage>
        <taxon>Eukaryota</taxon>
        <taxon>Fungi</taxon>
        <taxon>Dikarya</taxon>
        <taxon>Ascomycota</taxon>
        <taxon>Pezizomycotina</taxon>
        <taxon>Sordariomycetes</taxon>
        <taxon>Sordariomycetidae</taxon>
        <taxon>Diaporthales</taxon>
        <taxon>Cytosporaceae</taxon>
        <taxon>Cytospora</taxon>
    </lineage>
</organism>
<dbReference type="Proteomes" id="UP000078576">
    <property type="component" value="Unassembled WGS sequence"/>
</dbReference>
<dbReference type="InterPro" id="IPR034257">
    <property type="entry name" value="Acinus_RRM"/>
</dbReference>
<feature type="compositionally biased region" description="Low complexity" evidence="1">
    <location>
        <begin position="290"/>
        <end position="300"/>
    </location>
</feature>
<keyword evidence="4" id="KW-1185">Reference proteome</keyword>
<feature type="compositionally biased region" description="Basic and acidic residues" evidence="1">
    <location>
        <begin position="613"/>
        <end position="631"/>
    </location>
</feature>
<feature type="region of interest" description="Disordered" evidence="1">
    <location>
        <begin position="252"/>
        <end position="331"/>
    </location>
</feature>
<feature type="compositionally biased region" description="Acidic residues" evidence="1">
    <location>
        <begin position="40"/>
        <end position="55"/>
    </location>
</feature>
<dbReference type="GO" id="GO:0003676">
    <property type="term" value="F:nucleic acid binding"/>
    <property type="evidence" value="ECO:0007669"/>
    <property type="project" value="InterPro"/>
</dbReference>
<dbReference type="InterPro" id="IPR036361">
    <property type="entry name" value="SAP_dom_sf"/>
</dbReference>
<dbReference type="AlphaFoldDB" id="A0A194UTD8"/>
<feature type="region of interest" description="Disordered" evidence="1">
    <location>
        <begin position="584"/>
        <end position="656"/>
    </location>
</feature>
<dbReference type="OrthoDB" id="5348404at2759"/>
<dbReference type="Pfam" id="PF02037">
    <property type="entry name" value="SAP"/>
    <property type="match status" value="1"/>
</dbReference>
<evidence type="ECO:0000313" key="3">
    <source>
        <dbReference type="EMBL" id="KUI54923.1"/>
    </source>
</evidence>
<feature type="region of interest" description="Disordered" evidence="1">
    <location>
        <begin position="459"/>
        <end position="495"/>
    </location>
</feature>
<feature type="compositionally biased region" description="Basic and acidic residues" evidence="1">
    <location>
        <begin position="180"/>
        <end position="190"/>
    </location>
</feature>
<dbReference type="InterPro" id="IPR003034">
    <property type="entry name" value="SAP_dom"/>
</dbReference>
<feature type="compositionally biased region" description="Basic and acidic residues" evidence="1">
    <location>
        <begin position="644"/>
        <end position="656"/>
    </location>
</feature>
<feature type="compositionally biased region" description="Basic and acidic residues" evidence="1">
    <location>
        <begin position="79"/>
        <end position="88"/>
    </location>
</feature>
<protein>
    <submittedName>
        <fullName evidence="3">Protein THO1</fullName>
    </submittedName>
</protein>
<dbReference type="CDD" id="cd12432">
    <property type="entry name" value="RRM_ACINU"/>
    <property type="match status" value="1"/>
</dbReference>
<dbReference type="SUPFAM" id="SSF68906">
    <property type="entry name" value="SAP domain"/>
    <property type="match status" value="1"/>
</dbReference>
<dbReference type="EMBL" id="KN714676">
    <property type="protein sequence ID" value="KUI54923.1"/>
    <property type="molecule type" value="Genomic_DNA"/>
</dbReference>
<feature type="domain" description="SAP" evidence="2">
    <location>
        <begin position="6"/>
        <end position="40"/>
    </location>
</feature>